<dbReference type="AlphaFoldDB" id="A0A3B0PP96"/>
<dbReference type="KEGG" id="medw:NCTC10132_00886"/>
<feature type="compositionally biased region" description="Low complexity" evidence="1">
    <location>
        <begin position="1"/>
        <end position="18"/>
    </location>
</feature>
<dbReference type="RefSeq" id="WP_170128423.1">
    <property type="nucleotide sequence ID" value="NZ_LS991951.1"/>
</dbReference>
<feature type="region of interest" description="Disordered" evidence="1">
    <location>
        <begin position="1"/>
        <end position="50"/>
    </location>
</feature>
<proteinExistence type="predicted"/>
<protein>
    <recommendedName>
        <fullName evidence="4">Alpha-amylase</fullName>
    </recommendedName>
</protein>
<feature type="compositionally biased region" description="Polar residues" evidence="1">
    <location>
        <begin position="19"/>
        <end position="32"/>
    </location>
</feature>
<dbReference type="EMBL" id="LS991951">
    <property type="protein sequence ID" value="SYV97520.1"/>
    <property type="molecule type" value="Genomic_DNA"/>
</dbReference>
<gene>
    <name evidence="2" type="ORF">NCTC10132_00886</name>
</gene>
<keyword evidence="3" id="KW-1185">Reference proteome</keyword>
<feature type="compositionally biased region" description="Polar residues" evidence="1">
    <location>
        <begin position="40"/>
        <end position="50"/>
    </location>
</feature>
<sequence>MKHTSGNKGNANANHKANQSNANKGTSGQNKAYSHVHGNRGSQMNPNNKK</sequence>
<name>A0A3B0PP96_9BACT</name>
<organism evidence="2 3">
    <name type="scientific">Mycoplasmopsis edwardii</name>
    <dbReference type="NCBI Taxonomy" id="53558"/>
    <lineage>
        <taxon>Bacteria</taxon>
        <taxon>Bacillati</taxon>
        <taxon>Mycoplasmatota</taxon>
        <taxon>Mycoplasmoidales</taxon>
        <taxon>Metamycoplasmataceae</taxon>
        <taxon>Mycoplasmopsis</taxon>
    </lineage>
</organism>
<dbReference type="Proteomes" id="UP000257559">
    <property type="component" value="Chromosome"/>
</dbReference>
<evidence type="ECO:0000256" key="1">
    <source>
        <dbReference type="SAM" id="MobiDB-lite"/>
    </source>
</evidence>
<accession>A0A3B0PP96</accession>
<evidence type="ECO:0000313" key="3">
    <source>
        <dbReference type="Proteomes" id="UP000257559"/>
    </source>
</evidence>
<evidence type="ECO:0008006" key="4">
    <source>
        <dbReference type="Google" id="ProtNLM"/>
    </source>
</evidence>
<reference evidence="3" key="1">
    <citation type="submission" date="2018-06" db="EMBL/GenBank/DDBJ databases">
        <authorList>
            <consortium name="Pathogen Informatics"/>
        </authorList>
    </citation>
    <scope>NUCLEOTIDE SEQUENCE [LARGE SCALE GENOMIC DNA]</scope>
    <source>
        <strain evidence="3">NCTC10132</strain>
    </source>
</reference>
<evidence type="ECO:0000313" key="2">
    <source>
        <dbReference type="EMBL" id="SYV97520.1"/>
    </source>
</evidence>